<feature type="compositionally biased region" description="Low complexity" evidence="1">
    <location>
        <begin position="159"/>
        <end position="170"/>
    </location>
</feature>
<reference evidence="3" key="1">
    <citation type="journal article" date="2011" name="Proc. Natl. Acad. Sci. U.S.A.">
        <title>Genomic insights into the physiology and ecology of the marine filamentous cyanobacterium Lyngbya majuscula.</title>
        <authorList>
            <person name="Jones A.C."/>
            <person name="Monroe E.A."/>
            <person name="Podell S."/>
            <person name="Hess W.R."/>
            <person name="Klages S."/>
            <person name="Esquenazi E."/>
            <person name="Niessen S."/>
            <person name="Hoover H."/>
            <person name="Rothmann M."/>
            <person name="Lasken R.S."/>
            <person name="Yates J.R.III."/>
            <person name="Reinhardt R."/>
            <person name="Kube M."/>
            <person name="Burkart M.D."/>
            <person name="Allen E.E."/>
            <person name="Dorrestein P.C."/>
            <person name="Gerwick W.H."/>
            <person name="Gerwick L."/>
        </authorList>
    </citation>
    <scope>NUCLEOTIDE SEQUENCE [LARGE SCALE GENOMIC DNA]</scope>
    <source>
        <strain evidence="3">3L</strain>
    </source>
</reference>
<evidence type="ECO:0000256" key="1">
    <source>
        <dbReference type="SAM" id="MobiDB-lite"/>
    </source>
</evidence>
<accession>F4XY52</accession>
<dbReference type="EMBL" id="GL890953">
    <property type="protein sequence ID" value="EGJ30449.1"/>
    <property type="molecule type" value="Genomic_DNA"/>
</dbReference>
<organism evidence="2 3">
    <name type="scientific">Moorena producens 3L</name>
    <dbReference type="NCBI Taxonomy" id="489825"/>
    <lineage>
        <taxon>Bacteria</taxon>
        <taxon>Bacillati</taxon>
        <taxon>Cyanobacteriota</taxon>
        <taxon>Cyanophyceae</taxon>
        <taxon>Coleofasciculales</taxon>
        <taxon>Coleofasciculaceae</taxon>
        <taxon>Moorena</taxon>
    </lineage>
</organism>
<evidence type="ECO:0000313" key="3">
    <source>
        <dbReference type="Proteomes" id="UP000003959"/>
    </source>
</evidence>
<protein>
    <submittedName>
        <fullName evidence="2">Uncharacterized protein</fullName>
    </submittedName>
</protein>
<dbReference type="Proteomes" id="UP000003959">
    <property type="component" value="Unassembled WGS sequence"/>
</dbReference>
<gene>
    <name evidence="2" type="ORF">LYNGBM3L_50090</name>
</gene>
<keyword evidence="3" id="KW-1185">Reference proteome</keyword>
<dbReference type="eggNOG" id="ENOG502ZBSP">
    <property type="taxonomic scope" value="Bacteria"/>
</dbReference>
<sequence>MHISKLATYSFAVLTPWFLGGQAPATANSQSNYKDLGTSVPTVKGPSVNVMLGATPVALRTTDPEIKASPQRINHLGAISNLATPVLGAGIVAGNQVNSVPKVTTETGTTQARLTSTRSRFSSQWLGSSSSLTWHSRTSGADVTPAYTPDQLVSRTLVSQSSDSSESPNSSPIPPSTQEQIRKLQKQLDSYKLAPNFRKTSSISPGFNISNPSGFGADNYRGFVGFGFQSRTRFSNNSGGLIGGGRDGTLGFGFGLGDARDSVGLQLSYTIASFGGSRPLGSGGVNAKLHAQFAPGWAVALGGEGIINVGRLPEGSPTEFNDFENTYYGAVTKVFNLRRNINDPFSRVVITVGAGTGRFRSVEQITNGENSIGFFGSLGVGVLPSVSLITEWTGQDLAIGASIVPFKGIPLVITPAVRDIAGQGDGARFVLGVGGSIGDVLSLVDLIL</sequence>
<name>F4XY52_9CYAN</name>
<feature type="region of interest" description="Disordered" evidence="1">
    <location>
        <begin position="156"/>
        <end position="180"/>
    </location>
</feature>
<dbReference type="HOGENOM" id="CLU_610859_0_0_3"/>
<evidence type="ECO:0000313" key="2">
    <source>
        <dbReference type="EMBL" id="EGJ30449.1"/>
    </source>
</evidence>
<proteinExistence type="predicted"/>
<dbReference type="AlphaFoldDB" id="F4XY52"/>